<proteinExistence type="inferred from homology"/>
<feature type="compositionally biased region" description="Polar residues" evidence="9">
    <location>
        <begin position="822"/>
        <end position="855"/>
    </location>
</feature>
<evidence type="ECO:0000256" key="2">
    <source>
        <dbReference type="ARBA" id="ARBA00022701"/>
    </source>
</evidence>
<keyword evidence="4 7" id="KW-0067">ATP-binding</keyword>
<keyword evidence="2" id="KW-0493">Microtubule</keyword>
<dbReference type="PROSITE" id="PS00411">
    <property type="entry name" value="KINESIN_MOTOR_1"/>
    <property type="match status" value="1"/>
</dbReference>
<dbReference type="GO" id="GO:0005524">
    <property type="term" value="F:ATP binding"/>
    <property type="evidence" value="ECO:0007669"/>
    <property type="project" value="UniProtKB-UniRule"/>
</dbReference>
<evidence type="ECO:0000259" key="10">
    <source>
        <dbReference type="PROSITE" id="PS50067"/>
    </source>
</evidence>
<feature type="compositionally biased region" description="Low complexity" evidence="9">
    <location>
        <begin position="1"/>
        <end position="26"/>
    </location>
</feature>
<reference evidence="11" key="1">
    <citation type="submission" date="2024-10" db="EMBL/GenBank/DDBJ databases">
        <authorList>
            <person name="Ryan C."/>
        </authorList>
    </citation>
    <scope>NUCLEOTIDE SEQUENCE [LARGE SCALE GENOMIC DNA]</scope>
</reference>
<keyword evidence="3 7" id="KW-0547">Nucleotide-binding</keyword>
<dbReference type="GO" id="GO:0005874">
    <property type="term" value="C:microtubule"/>
    <property type="evidence" value="ECO:0007669"/>
    <property type="project" value="UniProtKB-KW"/>
</dbReference>
<feature type="compositionally biased region" description="Low complexity" evidence="9">
    <location>
        <begin position="33"/>
        <end position="103"/>
    </location>
</feature>
<name>A0ABC9CX91_9POAL</name>
<keyword evidence="6 7" id="KW-0505">Motor protein</keyword>
<keyword evidence="5 8" id="KW-0175">Coiled coil</keyword>
<feature type="binding site" evidence="7">
    <location>
        <begin position="197"/>
        <end position="204"/>
    </location>
    <ligand>
        <name>ATP</name>
        <dbReference type="ChEBI" id="CHEBI:30616"/>
    </ligand>
</feature>
<evidence type="ECO:0000256" key="4">
    <source>
        <dbReference type="ARBA" id="ARBA00022840"/>
    </source>
</evidence>
<evidence type="ECO:0000256" key="5">
    <source>
        <dbReference type="ARBA" id="ARBA00023054"/>
    </source>
</evidence>
<dbReference type="InterPro" id="IPR036961">
    <property type="entry name" value="Kinesin_motor_dom_sf"/>
</dbReference>
<dbReference type="AlphaFoldDB" id="A0ABC9CX91"/>
<protein>
    <recommendedName>
        <fullName evidence="10">Kinesin motor domain-containing protein</fullName>
    </recommendedName>
</protein>
<evidence type="ECO:0000256" key="3">
    <source>
        <dbReference type="ARBA" id="ARBA00022741"/>
    </source>
</evidence>
<dbReference type="EMBL" id="OZ075140">
    <property type="protein sequence ID" value="CAL5027434.1"/>
    <property type="molecule type" value="Genomic_DNA"/>
</dbReference>
<dbReference type="PRINTS" id="PR00380">
    <property type="entry name" value="KINESINHEAVY"/>
</dbReference>
<dbReference type="GO" id="GO:0003774">
    <property type="term" value="F:cytoskeletal motor activity"/>
    <property type="evidence" value="ECO:0007669"/>
    <property type="project" value="UniProtKB-UniRule"/>
</dbReference>
<feature type="domain" description="Kinesin motor" evidence="10">
    <location>
        <begin position="117"/>
        <end position="417"/>
    </location>
</feature>
<evidence type="ECO:0000256" key="1">
    <source>
        <dbReference type="ARBA" id="ARBA00007310"/>
    </source>
</evidence>
<organism evidence="11 12">
    <name type="scientific">Urochloa decumbens</name>
    <dbReference type="NCBI Taxonomy" id="240449"/>
    <lineage>
        <taxon>Eukaryota</taxon>
        <taxon>Viridiplantae</taxon>
        <taxon>Streptophyta</taxon>
        <taxon>Embryophyta</taxon>
        <taxon>Tracheophyta</taxon>
        <taxon>Spermatophyta</taxon>
        <taxon>Magnoliopsida</taxon>
        <taxon>Liliopsida</taxon>
        <taxon>Poales</taxon>
        <taxon>Poaceae</taxon>
        <taxon>PACMAD clade</taxon>
        <taxon>Panicoideae</taxon>
        <taxon>Panicodae</taxon>
        <taxon>Paniceae</taxon>
        <taxon>Melinidinae</taxon>
        <taxon>Urochloa</taxon>
    </lineage>
</organism>
<dbReference type="Pfam" id="PF00225">
    <property type="entry name" value="Kinesin"/>
    <property type="match status" value="1"/>
</dbReference>
<comment type="similarity">
    <text evidence="1">Belongs to the TRAFAC class myosin-kinesin ATPase superfamily. Kinesin family. KIN-7 subfamily.</text>
</comment>
<dbReference type="InterPro" id="IPR027640">
    <property type="entry name" value="Kinesin-like_fam"/>
</dbReference>
<dbReference type="InterPro" id="IPR019821">
    <property type="entry name" value="Kinesin_motor_CS"/>
</dbReference>
<keyword evidence="12" id="KW-1185">Reference proteome</keyword>
<dbReference type="Proteomes" id="UP001497457">
    <property type="component" value="Chromosome 30rd"/>
</dbReference>
<feature type="region of interest" description="Disordered" evidence="9">
    <location>
        <begin position="816"/>
        <end position="859"/>
    </location>
</feature>
<evidence type="ECO:0000313" key="11">
    <source>
        <dbReference type="EMBL" id="CAL5027434.1"/>
    </source>
</evidence>
<evidence type="ECO:0000256" key="8">
    <source>
        <dbReference type="SAM" id="Coils"/>
    </source>
</evidence>
<evidence type="ECO:0000313" key="12">
    <source>
        <dbReference type="Proteomes" id="UP001497457"/>
    </source>
</evidence>
<feature type="region of interest" description="Disordered" evidence="9">
    <location>
        <begin position="598"/>
        <end position="624"/>
    </location>
</feature>
<feature type="compositionally biased region" description="Low complexity" evidence="9">
    <location>
        <begin position="598"/>
        <end position="620"/>
    </location>
</feature>
<dbReference type="FunFam" id="3.40.850.10:FF:000014">
    <property type="entry name" value="Kinesin-like protein KIN-7G"/>
    <property type="match status" value="1"/>
</dbReference>
<dbReference type="SMART" id="SM00129">
    <property type="entry name" value="KISc"/>
    <property type="match status" value="1"/>
</dbReference>
<feature type="coiled-coil region" evidence="8">
    <location>
        <begin position="419"/>
        <end position="453"/>
    </location>
</feature>
<evidence type="ECO:0000256" key="6">
    <source>
        <dbReference type="ARBA" id="ARBA00023175"/>
    </source>
</evidence>
<feature type="coiled-coil region" evidence="8">
    <location>
        <begin position="714"/>
        <end position="741"/>
    </location>
</feature>
<dbReference type="CDD" id="cd01374">
    <property type="entry name" value="KISc_CENP_E"/>
    <property type="match status" value="1"/>
</dbReference>
<evidence type="ECO:0000256" key="9">
    <source>
        <dbReference type="SAM" id="MobiDB-lite"/>
    </source>
</evidence>
<dbReference type="InterPro" id="IPR027417">
    <property type="entry name" value="P-loop_NTPase"/>
</dbReference>
<evidence type="ECO:0000256" key="7">
    <source>
        <dbReference type="PROSITE-ProRule" id="PRU00283"/>
    </source>
</evidence>
<dbReference type="Gene3D" id="3.40.850.10">
    <property type="entry name" value="Kinesin motor domain"/>
    <property type="match status" value="1"/>
</dbReference>
<accession>A0ABC9CX91</accession>
<feature type="region of interest" description="Disordered" evidence="9">
    <location>
        <begin position="1"/>
        <end position="110"/>
    </location>
</feature>
<dbReference type="PANTHER" id="PTHR47968:SF33">
    <property type="entry name" value="KINESIN-LIKE PROTEIN KIN-7C, MITOCHONDRIAL ISOFORM X1"/>
    <property type="match status" value="1"/>
</dbReference>
<dbReference type="PANTHER" id="PTHR47968">
    <property type="entry name" value="CENTROMERE PROTEIN E"/>
    <property type="match status" value="1"/>
</dbReference>
<gene>
    <name evidence="11" type="ORF">URODEC1_LOCUS79366</name>
</gene>
<sequence>MSSSRSTRSSMSPFRSRRSAQAAAAAAPPPPARTSSGGRPSTPSSTASARPTTPSSTSGGRPATPSAAFARPTTPSSSARPATPSSTASARPTTPSSVSSRAAGRAPLVDPANAKENIMVTVRFRPLSPREINKGDEVAWYADGDNMVRNEYNLSIAYAFDKVFGPATTTRHVYDVAAQHVVSGAMQGINGTVFAYGVTSSGKTHTMHGEQKSPGIIPLAVKDVFSIIQDTPGREFLLRVSYLEIYNEVINDLLDPIGQNLRIREDAQGTYVEGIKEEVVLSPAHALSLIASGEEHRHTIESSPSGESDAAEEVKLSQLNLIDLAGSESSKTETTGLRRKEGSYINKSLLTLGTVIAKLTDGKATHIPYRDSKLTRLLQSSLSGHGRISLICTVTPASSNSEETHNTLKFAHRSKHVEIKASQNKIIDEKSLIKKYQKEISSLKEELQQLRRGMMGNGCILPTDQEDLVNLKLQLEAGQVKLQSRLEQEEEAKAALMGRIQRLTKLILVSTKSSISSNVSGKTNLRRRHSFGEDELVYLPDRKREYFADDDDISLDSELSLEGKLDSNNPDESAKFDRRNRKRGMLGWFKLKKSDQLSGLSSSVDGDSNASGSPSCSKSSQQKNLLLDLKDGRRKSTTRKGDDTTLADSFLERTQAGDLFSAASRARHPLPSGTTIVDQIDLLQEQVKMLAGEVALCTSSLKRLSEQATNNPDDVQIKEQIEKLKDEIAEKKSHIHLLEQRMVQSLQTTEDPATKTELSQTFSKLSTQLSEKTFELEIMSADNRILQDHLQAKVTENVELRETVAQLRQEISSMKAAKSEDSFASVQSSEPSTASTDTGDNTNEISNHANMPSRTEGNESGLISQVLKQASEIESLKQENLRLAEEKDGLEIHSQKLAEESSYAKELASAAAIELKNLAEEVTRLSYENAKLNADLAAAKEQTASVSRSNIHNDTKRRDHENGILVEELQKELVASCQREAVLEDTLSQKDRRESELLKIIDDTKCREHELENELASMWVLVSKIKKESCQEDVFEFKAKQNGFHSSKTDGGRLASEMQASDNGSWNALSTIEEARAAYNFERRRCKELEGIVSRLKGEDLRGLDVKVLEELQNFHVEALSRICQEKVHGKSGAIAKRLVLRSRPQLRIPADAPRARHSDVSLIRTEANL</sequence>
<dbReference type="SUPFAM" id="SSF52540">
    <property type="entry name" value="P-loop containing nucleoside triphosphate hydrolases"/>
    <property type="match status" value="1"/>
</dbReference>
<dbReference type="InterPro" id="IPR001752">
    <property type="entry name" value="Kinesin_motor_dom"/>
</dbReference>
<dbReference type="PROSITE" id="PS50067">
    <property type="entry name" value="KINESIN_MOTOR_2"/>
    <property type="match status" value="1"/>
</dbReference>
<feature type="coiled-coil region" evidence="8">
    <location>
        <begin position="866"/>
        <end position="942"/>
    </location>
</feature>